<sequence length="95" mass="10988">MVKEKEKEVEEEEEEEEEEEKDLSTGQETDRIPERSEEDDCGVTTGDASIHSEIQLGGDLNCWSVSDVGYPYLKYCRIDPDGKGKERMKKEERQE</sequence>
<dbReference type="Proteomes" id="UP000617340">
    <property type="component" value="Unassembled WGS sequence"/>
</dbReference>
<evidence type="ECO:0000256" key="1">
    <source>
        <dbReference type="SAM" id="MobiDB-lite"/>
    </source>
</evidence>
<gene>
    <name evidence="2" type="ORF">HZH68_001154</name>
</gene>
<feature type="region of interest" description="Disordered" evidence="1">
    <location>
        <begin position="1"/>
        <end position="46"/>
    </location>
</feature>
<dbReference type="AlphaFoldDB" id="A0A834U6K3"/>
<dbReference type="EMBL" id="JACSDZ010000001">
    <property type="protein sequence ID" value="KAF7418501.1"/>
    <property type="molecule type" value="Genomic_DNA"/>
</dbReference>
<proteinExistence type="predicted"/>
<accession>A0A834U6K3</accession>
<name>A0A834U6K3_VESGE</name>
<reference evidence="2" key="1">
    <citation type="journal article" date="2020" name="G3 (Bethesda)">
        <title>High-Quality Assemblies for Three Invasive Social Wasps from the &lt;i&gt;Vespula&lt;/i&gt; Genus.</title>
        <authorList>
            <person name="Harrop T.W.R."/>
            <person name="Guhlin J."/>
            <person name="McLaughlin G.M."/>
            <person name="Permina E."/>
            <person name="Stockwell P."/>
            <person name="Gilligan J."/>
            <person name="Le Lec M.F."/>
            <person name="Gruber M.A.M."/>
            <person name="Quinn O."/>
            <person name="Lovegrove M."/>
            <person name="Duncan E.J."/>
            <person name="Remnant E.J."/>
            <person name="Van Eeckhoven J."/>
            <person name="Graham B."/>
            <person name="Knapp R.A."/>
            <person name="Langford K.W."/>
            <person name="Kronenberg Z."/>
            <person name="Press M.O."/>
            <person name="Eacker S.M."/>
            <person name="Wilson-Rankin E.E."/>
            <person name="Purcell J."/>
            <person name="Lester P.J."/>
            <person name="Dearden P.K."/>
        </authorList>
    </citation>
    <scope>NUCLEOTIDE SEQUENCE</scope>
    <source>
        <strain evidence="2">Linc-1</strain>
    </source>
</reference>
<evidence type="ECO:0000313" key="3">
    <source>
        <dbReference type="Proteomes" id="UP000617340"/>
    </source>
</evidence>
<evidence type="ECO:0000313" key="2">
    <source>
        <dbReference type="EMBL" id="KAF7418501.1"/>
    </source>
</evidence>
<keyword evidence="3" id="KW-1185">Reference proteome</keyword>
<organism evidence="2 3">
    <name type="scientific">Vespula germanica</name>
    <name type="common">German yellow jacket</name>
    <name type="synonym">Paravespula germanica</name>
    <dbReference type="NCBI Taxonomy" id="30212"/>
    <lineage>
        <taxon>Eukaryota</taxon>
        <taxon>Metazoa</taxon>
        <taxon>Ecdysozoa</taxon>
        <taxon>Arthropoda</taxon>
        <taxon>Hexapoda</taxon>
        <taxon>Insecta</taxon>
        <taxon>Pterygota</taxon>
        <taxon>Neoptera</taxon>
        <taxon>Endopterygota</taxon>
        <taxon>Hymenoptera</taxon>
        <taxon>Apocrita</taxon>
        <taxon>Aculeata</taxon>
        <taxon>Vespoidea</taxon>
        <taxon>Vespidae</taxon>
        <taxon>Vespinae</taxon>
        <taxon>Vespula</taxon>
    </lineage>
</organism>
<feature type="compositionally biased region" description="Acidic residues" evidence="1">
    <location>
        <begin position="9"/>
        <end position="21"/>
    </location>
</feature>
<protein>
    <submittedName>
        <fullName evidence="2">Uncharacterized protein</fullName>
    </submittedName>
</protein>
<comment type="caution">
    <text evidence="2">The sequence shown here is derived from an EMBL/GenBank/DDBJ whole genome shotgun (WGS) entry which is preliminary data.</text>
</comment>